<dbReference type="EMBL" id="QBKR01000011">
    <property type="protein sequence ID" value="PTX59586.1"/>
    <property type="molecule type" value="Genomic_DNA"/>
</dbReference>
<comment type="caution">
    <text evidence="2">The sequence shown here is derived from an EMBL/GenBank/DDBJ whole genome shotgun (WGS) entry which is preliminary data.</text>
</comment>
<dbReference type="Proteomes" id="UP000244240">
    <property type="component" value="Unassembled WGS sequence"/>
</dbReference>
<name>A0A2T6BU81_9BACL</name>
<keyword evidence="3" id="KW-1185">Reference proteome</keyword>
<evidence type="ECO:0000313" key="3">
    <source>
        <dbReference type="Proteomes" id="UP000244240"/>
    </source>
</evidence>
<evidence type="ECO:0000256" key="1">
    <source>
        <dbReference type="SAM" id="MobiDB-lite"/>
    </source>
</evidence>
<feature type="compositionally biased region" description="Basic and acidic residues" evidence="1">
    <location>
        <begin position="196"/>
        <end position="229"/>
    </location>
</feature>
<organism evidence="2 3">
    <name type="scientific">Melghirimyces profundicolus</name>
    <dbReference type="NCBI Taxonomy" id="1242148"/>
    <lineage>
        <taxon>Bacteria</taxon>
        <taxon>Bacillati</taxon>
        <taxon>Bacillota</taxon>
        <taxon>Bacilli</taxon>
        <taxon>Bacillales</taxon>
        <taxon>Thermoactinomycetaceae</taxon>
        <taxon>Melghirimyces</taxon>
    </lineage>
</organism>
<feature type="region of interest" description="Disordered" evidence="1">
    <location>
        <begin position="78"/>
        <end position="132"/>
    </location>
</feature>
<gene>
    <name evidence="2" type="ORF">C8P63_11116</name>
</gene>
<reference evidence="2 3" key="1">
    <citation type="submission" date="2018-04" db="EMBL/GenBank/DDBJ databases">
        <title>Genomic Encyclopedia of Archaeal and Bacterial Type Strains, Phase II (KMG-II): from individual species to whole genera.</title>
        <authorList>
            <person name="Goeker M."/>
        </authorList>
    </citation>
    <scope>NUCLEOTIDE SEQUENCE [LARGE SCALE GENOMIC DNA]</scope>
    <source>
        <strain evidence="2 3">DSM 45787</strain>
    </source>
</reference>
<protein>
    <submittedName>
        <fullName evidence="2">Uncharacterized protein</fullName>
    </submittedName>
</protein>
<feature type="region of interest" description="Disordered" evidence="1">
    <location>
        <begin position="172"/>
        <end position="229"/>
    </location>
</feature>
<sequence length="229" mass="25910">MSRFRPVQNRADLGCRLRLALRPAPYPREWERATIPGTVTTTHSHDGCRLSLRPWSIEAAEIHPSWVRQYIACHRKVDQPFAPNEPGPKPKKPENSSPPPDSSSEPDASVQTETKPKPPSPSQPQKDDSSVVAVDFREGVSIEEQQALHRKWKGQVVKRLFGGDIVLVKIDPESLQDYQKSPLIERIESDPASSSQEKKSPERADKSDAQQKKEPNLTERMKDRLQNGW</sequence>
<accession>A0A2T6BU81</accession>
<evidence type="ECO:0000313" key="2">
    <source>
        <dbReference type="EMBL" id="PTX59586.1"/>
    </source>
</evidence>
<dbReference type="AlphaFoldDB" id="A0A2T6BU81"/>
<proteinExistence type="predicted"/>